<accession>A0ABT8KJU4</accession>
<proteinExistence type="predicted"/>
<dbReference type="PROSITE" id="PS51352">
    <property type="entry name" value="THIOREDOXIN_2"/>
    <property type="match status" value="1"/>
</dbReference>
<dbReference type="SUPFAM" id="SSF52833">
    <property type="entry name" value="Thioredoxin-like"/>
    <property type="match status" value="1"/>
</dbReference>
<feature type="chain" id="PRO_5046706672" evidence="5">
    <location>
        <begin position="20"/>
        <end position="494"/>
    </location>
</feature>
<dbReference type="RefSeq" id="WP_346751007.1">
    <property type="nucleotide sequence ID" value="NZ_JAUJEA010000002.1"/>
</dbReference>
<dbReference type="InterPro" id="IPR013740">
    <property type="entry name" value="Redoxin"/>
</dbReference>
<feature type="signal peptide" evidence="5">
    <location>
        <begin position="1"/>
        <end position="19"/>
    </location>
</feature>
<evidence type="ECO:0000259" key="6">
    <source>
        <dbReference type="PROSITE" id="PS51352"/>
    </source>
</evidence>
<dbReference type="InterPro" id="IPR050553">
    <property type="entry name" value="Thioredoxin_ResA/DsbE_sf"/>
</dbReference>
<gene>
    <name evidence="7" type="ORF">QQ008_06385</name>
</gene>
<dbReference type="InterPro" id="IPR036249">
    <property type="entry name" value="Thioredoxin-like_sf"/>
</dbReference>
<dbReference type="Gene3D" id="3.40.30.10">
    <property type="entry name" value="Glutaredoxin"/>
    <property type="match status" value="1"/>
</dbReference>
<keyword evidence="5" id="KW-0732">Signal</keyword>
<keyword evidence="8" id="KW-1185">Reference proteome</keyword>
<keyword evidence="4" id="KW-0676">Redox-active center</keyword>
<evidence type="ECO:0000256" key="1">
    <source>
        <dbReference type="ARBA" id="ARBA00004196"/>
    </source>
</evidence>
<reference evidence="7" key="1">
    <citation type="submission" date="2023-06" db="EMBL/GenBank/DDBJ databases">
        <title>Genomic of Parafulvivirga corallium.</title>
        <authorList>
            <person name="Wang G."/>
        </authorList>
    </citation>
    <scope>NUCLEOTIDE SEQUENCE</scope>
    <source>
        <strain evidence="7">BMA10</strain>
    </source>
</reference>
<comment type="subcellular location">
    <subcellularLocation>
        <location evidence="1">Cell envelope</location>
    </subcellularLocation>
</comment>
<evidence type="ECO:0000256" key="3">
    <source>
        <dbReference type="ARBA" id="ARBA00023157"/>
    </source>
</evidence>
<protein>
    <submittedName>
        <fullName evidence="7">TlpA disulfide reductase family protein</fullName>
    </submittedName>
</protein>
<dbReference type="EMBL" id="JAUJEA010000002">
    <property type="protein sequence ID" value="MDN5200977.1"/>
    <property type="molecule type" value="Genomic_DNA"/>
</dbReference>
<evidence type="ECO:0000313" key="8">
    <source>
        <dbReference type="Proteomes" id="UP001172082"/>
    </source>
</evidence>
<evidence type="ECO:0000313" key="7">
    <source>
        <dbReference type="EMBL" id="MDN5200977.1"/>
    </source>
</evidence>
<dbReference type="Pfam" id="PF08534">
    <property type="entry name" value="Redoxin"/>
    <property type="match status" value="1"/>
</dbReference>
<dbReference type="Proteomes" id="UP001172082">
    <property type="component" value="Unassembled WGS sequence"/>
</dbReference>
<dbReference type="PANTHER" id="PTHR42852">
    <property type="entry name" value="THIOL:DISULFIDE INTERCHANGE PROTEIN DSBE"/>
    <property type="match status" value="1"/>
</dbReference>
<feature type="domain" description="Thioredoxin" evidence="6">
    <location>
        <begin position="317"/>
        <end position="494"/>
    </location>
</feature>
<keyword evidence="2" id="KW-0201">Cytochrome c-type biogenesis</keyword>
<dbReference type="CDD" id="cd02966">
    <property type="entry name" value="TlpA_like_family"/>
    <property type="match status" value="1"/>
</dbReference>
<organism evidence="7 8">
    <name type="scientific">Splendidivirga corallicola</name>
    <dbReference type="NCBI Taxonomy" id="3051826"/>
    <lineage>
        <taxon>Bacteria</taxon>
        <taxon>Pseudomonadati</taxon>
        <taxon>Bacteroidota</taxon>
        <taxon>Cytophagia</taxon>
        <taxon>Cytophagales</taxon>
        <taxon>Splendidivirgaceae</taxon>
        <taxon>Splendidivirga</taxon>
    </lineage>
</organism>
<sequence length="494" mass="57751">MTPRLILSILLLFFHCANAISQNKKVSISGKIIGNKSDSIYYSFPVAGTQNFGWGKKHKLDHEGKLEIAMDLDQPGFMRFGKNMIFVEPGNAYSFEMDLTTETFSVQGKNQKGQQFLNSLSRSWDWFGVHKASRIYRKDTVNWWERIEASRDEELKELKRIFNEEEVSEVFYNAVKNNITCFYFALLAKNLSYLSVDLVKAETENQTFGKIPFKKLWEKLYAQYPVQNDKAIQSFWWFDYAESYITVYKAVLEPLSLGSLTLEAVEMKYKNEVFDSFYETSARENLNGKYLEFYLARYLHFAGFQKKFRKDILSVYQNFKRDYPDSPFKPMVKAQLDPVVKFYKKAMKEFDDGIKFIPGKNINTFQELIAKFKGMPIFIDVWATWCGPCKQEFAHNKPLKDFLNEKGIEMLYVTIDKESRREKWKNMIKYYNLIGNHTFANGKLIKDIHNLYDADGSVAIPWYIIVDKQGNIAIKHAKKPSSKEALYEQIMGVL</sequence>
<keyword evidence="3" id="KW-1015">Disulfide bond</keyword>
<dbReference type="InterPro" id="IPR013766">
    <property type="entry name" value="Thioredoxin_domain"/>
</dbReference>
<evidence type="ECO:0000256" key="4">
    <source>
        <dbReference type="ARBA" id="ARBA00023284"/>
    </source>
</evidence>
<name>A0ABT8KJU4_9BACT</name>
<evidence type="ECO:0000256" key="2">
    <source>
        <dbReference type="ARBA" id="ARBA00022748"/>
    </source>
</evidence>
<comment type="caution">
    <text evidence="7">The sequence shown here is derived from an EMBL/GenBank/DDBJ whole genome shotgun (WGS) entry which is preliminary data.</text>
</comment>
<evidence type="ECO:0000256" key="5">
    <source>
        <dbReference type="SAM" id="SignalP"/>
    </source>
</evidence>
<dbReference type="PANTHER" id="PTHR42852:SF6">
    <property type="entry name" value="THIOL:DISULFIDE INTERCHANGE PROTEIN DSBE"/>
    <property type="match status" value="1"/>
</dbReference>